<name>A0A8I0KWB5_9ACTO</name>
<sequence length="135" mass="14021">MSAATDFRVDVAKFIGRTRYDLPAINDAGERCVIALLGSDPAAELFAQLKSAGGCATVFVKRLSGTVDVLAFTKPDTATAATRALTLDGTEQASTVEALAEMVEKTPGGLTLHAAALAPAGPVRVHSHARMKPNE</sequence>
<keyword evidence="2" id="KW-1185">Reference proteome</keyword>
<reference evidence="1 2" key="1">
    <citation type="submission" date="2020-08" db="EMBL/GenBank/DDBJ databases">
        <title>Winkia gen. nov., sp. nov., isolated from faeces of the Anser albifrons in China.</title>
        <authorList>
            <person name="Liu Q."/>
        </authorList>
    </citation>
    <scope>NUCLEOTIDE SEQUENCE [LARGE SCALE GENOMIC DNA]</scope>
    <source>
        <strain evidence="1 2">C62</strain>
    </source>
</reference>
<organism evidence="1 2">
    <name type="scientific">Nanchangia anserum</name>
    <dbReference type="NCBI Taxonomy" id="2692125"/>
    <lineage>
        <taxon>Bacteria</taxon>
        <taxon>Bacillati</taxon>
        <taxon>Actinomycetota</taxon>
        <taxon>Actinomycetes</taxon>
        <taxon>Actinomycetales</taxon>
        <taxon>Actinomycetaceae</taxon>
        <taxon>Nanchangia</taxon>
    </lineage>
</organism>
<dbReference type="Proteomes" id="UP000627538">
    <property type="component" value="Unassembled WGS sequence"/>
</dbReference>
<accession>A0A8I0KWB5</accession>
<gene>
    <name evidence="1" type="ORF">H8R10_06355</name>
</gene>
<dbReference type="EMBL" id="JACRUO010000001">
    <property type="protein sequence ID" value="MBD3689844.1"/>
    <property type="molecule type" value="Genomic_DNA"/>
</dbReference>
<dbReference type="RefSeq" id="WP_191071864.1">
    <property type="nucleotide sequence ID" value="NZ_CP060506.1"/>
</dbReference>
<proteinExistence type="predicted"/>
<evidence type="ECO:0000313" key="1">
    <source>
        <dbReference type="EMBL" id="MBD3689844.1"/>
    </source>
</evidence>
<comment type="caution">
    <text evidence="1">The sequence shown here is derived from an EMBL/GenBank/DDBJ whole genome shotgun (WGS) entry which is preliminary data.</text>
</comment>
<evidence type="ECO:0000313" key="2">
    <source>
        <dbReference type="Proteomes" id="UP000627538"/>
    </source>
</evidence>
<protein>
    <submittedName>
        <fullName evidence="1">Uncharacterized protein</fullName>
    </submittedName>
</protein>
<dbReference type="AlphaFoldDB" id="A0A8I0KWB5"/>